<dbReference type="Gene3D" id="3.40.50.1820">
    <property type="entry name" value="alpha/beta hydrolase"/>
    <property type="match status" value="1"/>
</dbReference>
<dbReference type="STRING" id="354355.SAMN05660816_04149"/>
<keyword evidence="2" id="KW-1185">Reference proteome</keyword>
<gene>
    <name evidence="1" type="ORF">A4H97_14520</name>
</gene>
<evidence type="ECO:0000313" key="1">
    <source>
        <dbReference type="EMBL" id="OQP40822.1"/>
    </source>
</evidence>
<dbReference type="AlphaFoldDB" id="A0A1V9E3Z4"/>
<sequence length="182" mass="20736">MRYLNIPGLYNSGDNHWQTRWEQTYADRFSRVQQDNWDFPDKQQWVDRLDKTIKEIDTPTILLAHSLGCITAVHWAVTHYSPFIYGALLVAPADVESSDKAILKSFAPVPVEKLFMPTIVVASMNDPYCAMERAAKWAAYWGSRFVAIGNKGHINGDSELHDWQEGQAILWQLEELAAANVI</sequence>
<protein>
    <submittedName>
        <fullName evidence="1">Alpha/beta hydrolase</fullName>
    </submittedName>
</protein>
<dbReference type="OrthoDB" id="9804993at2"/>
<dbReference type="InterPro" id="IPR010662">
    <property type="entry name" value="RBBP9/YdeN"/>
</dbReference>
<reference evidence="2" key="1">
    <citation type="submission" date="2016-04" db="EMBL/GenBank/DDBJ databases">
        <authorList>
            <person name="Chen L."/>
            <person name="Zhuang W."/>
            <person name="Wang G."/>
        </authorList>
    </citation>
    <scope>NUCLEOTIDE SEQUENCE [LARGE SCALE GENOMIC DNA]</scope>
    <source>
        <strain evidence="2">17621</strain>
    </source>
</reference>
<dbReference type="EMBL" id="LVXG01000067">
    <property type="protein sequence ID" value="OQP40822.1"/>
    <property type="molecule type" value="Genomic_DNA"/>
</dbReference>
<keyword evidence="1" id="KW-0378">Hydrolase</keyword>
<dbReference type="Pfam" id="PF06821">
    <property type="entry name" value="Ser_hydrolase"/>
    <property type="match status" value="1"/>
</dbReference>
<name>A0A1V9E3Z4_9BACT</name>
<dbReference type="InterPro" id="IPR029058">
    <property type="entry name" value="AB_hydrolase_fold"/>
</dbReference>
<accession>A0A1V9E3Z4</accession>
<evidence type="ECO:0000313" key="2">
    <source>
        <dbReference type="Proteomes" id="UP000192610"/>
    </source>
</evidence>
<dbReference type="GO" id="GO:0016787">
    <property type="term" value="F:hydrolase activity"/>
    <property type="evidence" value="ECO:0007669"/>
    <property type="project" value="UniProtKB-KW"/>
</dbReference>
<dbReference type="Proteomes" id="UP000192610">
    <property type="component" value="Unassembled WGS sequence"/>
</dbReference>
<comment type="caution">
    <text evidence="1">The sequence shown here is derived from an EMBL/GenBank/DDBJ whole genome shotgun (WGS) entry which is preliminary data.</text>
</comment>
<dbReference type="RefSeq" id="WP_081203801.1">
    <property type="nucleotide sequence ID" value="NZ_FOCZ01000007.1"/>
</dbReference>
<dbReference type="SUPFAM" id="SSF53474">
    <property type="entry name" value="alpha/beta-Hydrolases"/>
    <property type="match status" value="1"/>
</dbReference>
<organism evidence="1 2">
    <name type="scientific">Niastella yeongjuensis</name>
    <dbReference type="NCBI Taxonomy" id="354355"/>
    <lineage>
        <taxon>Bacteria</taxon>
        <taxon>Pseudomonadati</taxon>
        <taxon>Bacteroidota</taxon>
        <taxon>Chitinophagia</taxon>
        <taxon>Chitinophagales</taxon>
        <taxon>Chitinophagaceae</taxon>
        <taxon>Niastella</taxon>
    </lineage>
</organism>
<proteinExistence type="predicted"/>